<dbReference type="Proteomes" id="UP000184310">
    <property type="component" value="Unassembled WGS sequence"/>
</dbReference>
<dbReference type="Gene3D" id="3.40.50.300">
    <property type="entry name" value="P-loop containing nucleotide triphosphate hydrolases"/>
    <property type="match status" value="1"/>
</dbReference>
<comment type="similarity">
    <text evidence="1">Belongs to the GSP E family.</text>
</comment>
<keyword evidence="2" id="KW-0547">Nucleotide-binding</keyword>
<gene>
    <name evidence="5" type="ORF">SAMN02745163_02241</name>
</gene>
<evidence type="ECO:0000259" key="4">
    <source>
        <dbReference type="PROSITE" id="PS00662"/>
    </source>
</evidence>
<dbReference type="CDD" id="cd01129">
    <property type="entry name" value="PulE-GspE-like"/>
    <property type="match status" value="1"/>
</dbReference>
<dbReference type="GO" id="GO:0005524">
    <property type="term" value="F:ATP binding"/>
    <property type="evidence" value="ECO:0007669"/>
    <property type="project" value="UniProtKB-KW"/>
</dbReference>
<evidence type="ECO:0000313" key="6">
    <source>
        <dbReference type="Proteomes" id="UP000184310"/>
    </source>
</evidence>
<proteinExistence type="inferred from homology"/>
<dbReference type="InterPro" id="IPR027417">
    <property type="entry name" value="P-loop_NTPase"/>
</dbReference>
<dbReference type="GO" id="GO:0016887">
    <property type="term" value="F:ATP hydrolysis activity"/>
    <property type="evidence" value="ECO:0007669"/>
    <property type="project" value="TreeGrafter"/>
</dbReference>
<evidence type="ECO:0000256" key="2">
    <source>
        <dbReference type="ARBA" id="ARBA00022741"/>
    </source>
</evidence>
<dbReference type="InterPro" id="IPR001611">
    <property type="entry name" value="Leu-rich_rpt"/>
</dbReference>
<dbReference type="PROSITE" id="PS00662">
    <property type="entry name" value="T2SP_E"/>
    <property type="match status" value="1"/>
</dbReference>
<protein>
    <submittedName>
        <fullName evidence="5">Type IV pilus assembly protein PilB</fullName>
    </submittedName>
</protein>
<dbReference type="GO" id="GO:0005886">
    <property type="term" value="C:plasma membrane"/>
    <property type="evidence" value="ECO:0007669"/>
    <property type="project" value="TreeGrafter"/>
</dbReference>
<dbReference type="AlphaFoldDB" id="A0A1M6KMM6"/>
<name>A0A1M6KMM6_9CLOT</name>
<sequence>MEMAYNMNILSVGEKDGTLTFYTGKAEFVNKKYLSLIYDKNIELIDASEAQIKEILDKIYNTSLGIYSSEEFTKRQIEEIIKTAISMKVSDIHFEPQKKYVNIRFRKDGNLFIYEKLKFKDYNNIIIRVKLLSNMDISDKLRAQDGKMIFYYSNNEDLDIRISTIPCVYGEKLVMRILYRDEELINLKKLNFTENQLKKIYGLLKLKHGIVIVNGPTGSGKSTTLYSMLKEVNKDDINISTIEDPVEFCIDGITQININEKIGLSFSSGLKHLLRQDPDIVMIGEIRDENTAKIAVRAAITGHKVFSTIHTNNPEEVFYRLLDMGVEKYLLMQAINGVISQRLVRLLCPKCKTRIRKEDIDYDINYFELNSTLYKAKGCEACNFTGYNGRTMISEILIVDKNFIKNLKDGKEFLYKKEEDILSSCKYLAEKGVVSVEDFFALKDGEGIINEL</sequence>
<dbReference type="STRING" id="1121302.SAMN02745163_02241"/>
<dbReference type="PANTHER" id="PTHR30258:SF1">
    <property type="entry name" value="PROTEIN TRANSPORT PROTEIN HOFB HOMOLOG"/>
    <property type="match status" value="1"/>
</dbReference>
<dbReference type="PANTHER" id="PTHR30258">
    <property type="entry name" value="TYPE II SECRETION SYSTEM PROTEIN GSPE-RELATED"/>
    <property type="match status" value="1"/>
</dbReference>
<accession>A0A1M6KMM6</accession>
<dbReference type="SUPFAM" id="SSF52540">
    <property type="entry name" value="P-loop containing nucleoside triphosphate hydrolases"/>
    <property type="match status" value="1"/>
</dbReference>
<dbReference type="InterPro" id="IPR001482">
    <property type="entry name" value="T2SS/T4SS_dom"/>
</dbReference>
<dbReference type="Gene3D" id="3.30.450.90">
    <property type="match status" value="1"/>
</dbReference>
<dbReference type="PROSITE" id="PS51450">
    <property type="entry name" value="LRR"/>
    <property type="match status" value="1"/>
</dbReference>
<evidence type="ECO:0000313" key="5">
    <source>
        <dbReference type="EMBL" id="SHJ60175.1"/>
    </source>
</evidence>
<dbReference type="EMBL" id="FQZB01000009">
    <property type="protein sequence ID" value="SHJ60175.1"/>
    <property type="molecule type" value="Genomic_DNA"/>
</dbReference>
<dbReference type="Pfam" id="PF00437">
    <property type="entry name" value="T2SSE"/>
    <property type="match status" value="1"/>
</dbReference>
<evidence type="ECO:0000256" key="1">
    <source>
        <dbReference type="ARBA" id="ARBA00006611"/>
    </source>
</evidence>
<evidence type="ECO:0000256" key="3">
    <source>
        <dbReference type="ARBA" id="ARBA00022840"/>
    </source>
</evidence>
<keyword evidence="6" id="KW-1185">Reference proteome</keyword>
<organism evidence="5 6">
    <name type="scientific">Clostridium cavendishii DSM 21758</name>
    <dbReference type="NCBI Taxonomy" id="1121302"/>
    <lineage>
        <taxon>Bacteria</taxon>
        <taxon>Bacillati</taxon>
        <taxon>Bacillota</taxon>
        <taxon>Clostridia</taxon>
        <taxon>Eubacteriales</taxon>
        <taxon>Clostridiaceae</taxon>
        <taxon>Clostridium</taxon>
    </lineage>
</organism>
<feature type="domain" description="Bacterial type II secretion system protein E" evidence="4">
    <location>
        <begin position="274"/>
        <end position="288"/>
    </location>
</feature>
<keyword evidence="3" id="KW-0067">ATP-binding</keyword>
<reference evidence="5 6" key="1">
    <citation type="submission" date="2016-11" db="EMBL/GenBank/DDBJ databases">
        <authorList>
            <person name="Jaros S."/>
            <person name="Januszkiewicz K."/>
            <person name="Wedrychowicz H."/>
        </authorList>
    </citation>
    <scope>NUCLEOTIDE SEQUENCE [LARGE SCALE GENOMIC DNA]</scope>
    <source>
        <strain evidence="5 6">DSM 21758</strain>
    </source>
</reference>